<dbReference type="InterPro" id="IPR015946">
    <property type="entry name" value="KH_dom-like_a/b"/>
</dbReference>
<dbReference type="Proteomes" id="UP000445696">
    <property type="component" value="Unassembled WGS sequence"/>
</dbReference>
<name>A0A845MDY3_9PROT</name>
<dbReference type="Gene3D" id="3.30.300.20">
    <property type="match status" value="1"/>
</dbReference>
<dbReference type="PANTHER" id="PTHR42830">
    <property type="entry name" value="OSMOTICALLY INDUCIBLE FAMILY PROTEIN"/>
    <property type="match status" value="1"/>
</dbReference>
<dbReference type="InterPro" id="IPR003718">
    <property type="entry name" value="OsmC/Ohr_fam"/>
</dbReference>
<protein>
    <submittedName>
        <fullName evidence="1">OsmC family peroxiredoxin</fullName>
    </submittedName>
</protein>
<sequence>MAHTHEFIARIDWTGAGKGTTTDYKTYSRDYDISIKGRQKIKGSADPVFLGTDDRYNPEDLLVASLSACHMLSYLALCARNKIEVLDYHDDAWGKMEMKEGSLRFTDVLLKPVVTIASDGDLEKAKRLHHDAHGVCFIANSVNFPVRNEATVSLAK</sequence>
<keyword evidence="2" id="KW-1185">Reference proteome</keyword>
<dbReference type="RefSeq" id="WP_161338301.1">
    <property type="nucleotide sequence ID" value="NZ_JBHSDG010000001.1"/>
</dbReference>
<dbReference type="InterPro" id="IPR036102">
    <property type="entry name" value="OsmC/Ohrsf"/>
</dbReference>
<dbReference type="InterPro" id="IPR052707">
    <property type="entry name" value="OsmC_Ohr_Peroxiredoxin"/>
</dbReference>
<reference evidence="1 2" key="1">
    <citation type="journal article" date="2014" name="Int. J. Syst. Evol. Microbiol.">
        <title>Sneathiella chungangensis sp. nov., isolated from a marine sand, and emended description of the genus Sneathiella.</title>
        <authorList>
            <person name="Siamphan C."/>
            <person name="Kim H."/>
            <person name="Lee J.S."/>
            <person name="Kim W."/>
        </authorList>
    </citation>
    <scope>NUCLEOTIDE SEQUENCE [LARGE SCALE GENOMIC DNA]</scope>
    <source>
        <strain evidence="1 2">KCTC 32476</strain>
    </source>
</reference>
<organism evidence="1 2">
    <name type="scientific">Sneathiella chungangensis</name>
    <dbReference type="NCBI Taxonomy" id="1418234"/>
    <lineage>
        <taxon>Bacteria</taxon>
        <taxon>Pseudomonadati</taxon>
        <taxon>Pseudomonadota</taxon>
        <taxon>Alphaproteobacteria</taxon>
        <taxon>Sneathiellales</taxon>
        <taxon>Sneathiellaceae</taxon>
        <taxon>Sneathiella</taxon>
    </lineage>
</organism>
<evidence type="ECO:0000313" key="1">
    <source>
        <dbReference type="EMBL" id="MZR21871.1"/>
    </source>
</evidence>
<comment type="caution">
    <text evidence="1">The sequence shown here is derived from an EMBL/GenBank/DDBJ whole genome shotgun (WGS) entry which is preliminary data.</text>
</comment>
<accession>A0A845MDY3</accession>
<dbReference type="PANTHER" id="PTHR42830:SF2">
    <property type="entry name" value="OSMC_OHR FAMILY PROTEIN"/>
    <property type="match status" value="1"/>
</dbReference>
<evidence type="ECO:0000313" key="2">
    <source>
        <dbReference type="Proteomes" id="UP000445696"/>
    </source>
</evidence>
<dbReference type="EMBL" id="WTVA01000002">
    <property type="protein sequence ID" value="MZR21871.1"/>
    <property type="molecule type" value="Genomic_DNA"/>
</dbReference>
<dbReference type="OrthoDB" id="9795405at2"/>
<dbReference type="Pfam" id="PF02566">
    <property type="entry name" value="OsmC"/>
    <property type="match status" value="1"/>
</dbReference>
<proteinExistence type="predicted"/>
<gene>
    <name evidence="1" type="ORF">GQF03_05970</name>
</gene>
<dbReference type="SUPFAM" id="SSF82784">
    <property type="entry name" value="OsmC-like"/>
    <property type="match status" value="1"/>
</dbReference>
<dbReference type="AlphaFoldDB" id="A0A845MDY3"/>